<dbReference type="PANTHER" id="PTHR30290:SF9">
    <property type="entry name" value="OLIGOPEPTIDE-BINDING PROTEIN APPA"/>
    <property type="match status" value="1"/>
</dbReference>
<dbReference type="EMBL" id="LCEW01000033">
    <property type="protein sequence ID" value="KKS79494.1"/>
    <property type="molecule type" value="Genomic_DNA"/>
</dbReference>
<feature type="domain" description="Solute-binding protein family 5" evidence="4">
    <location>
        <begin position="77"/>
        <end position="453"/>
    </location>
</feature>
<dbReference type="GO" id="GO:0043190">
    <property type="term" value="C:ATP-binding cassette (ABC) transporter complex"/>
    <property type="evidence" value="ECO:0007669"/>
    <property type="project" value="InterPro"/>
</dbReference>
<evidence type="ECO:0000259" key="4">
    <source>
        <dbReference type="Pfam" id="PF00496"/>
    </source>
</evidence>
<gene>
    <name evidence="5" type="ORF">UV54_C0033G0005</name>
</gene>
<evidence type="ECO:0000313" key="6">
    <source>
        <dbReference type="Proteomes" id="UP000034213"/>
    </source>
</evidence>
<evidence type="ECO:0000256" key="1">
    <source>
        <dbReference type="ARBA" id="ARBA00005695"/>
    </source>
</evidence>
<keyword evidence="3" id="KW-0732">Signal</keyword>
<keyword evidence="2" id="KW-0813">Transport</keyword>
<dbReference type="InterPro" id="IPR000914">
    <property type="entry name" value="SBP_5_dom"/>
</dbReference>
<dbReference type="Proteomes" id="UP000034213">
    <property type="component" value="Unassembled WGS sequence"/>
</dbReference>
<dbReference type="PANTHER" id="PTHR30290">
    <property type="entry name" value="PERIPLASMIC BINDING COMPONENT OF ABC TRANSPORTER"/>
    <property type="match status" value="1"/>
</dbReference>
<dbReference type="Gene3D" id="3.10.105.10">
    <property type="entry name" value="Dipeptide-binding Protein, Domain 3"/>
    <property type="match status" value="1"/>
</dbReference>
<dbReference type="InterPro" id="IPR030678">
    <property type="entry name" value="Peptide/Ni-bd"/>
</dbReference>
<dbReference type="Gene3D" id="3.40.190.10">
    <property type="entry name" value="Periplasmic binding protein-like II"/>
    <property type="match status" value="1"/>
</dbReference>
<dbReference type="GO" id="GO:0015833">
    <property type="term" value="P:peptide transport"/>
    <property type="evidence" value="ECO:0007669"/>
    <property type="project" value="TreeGrafter"/>
</dbReference>
<organism evidence="5 6">
    <name type="scientific">Candidatus Beckwithbacteria bacterium GW2011_GWA2_43_10</name>
    <dbReference type="NCBI Taxonomy" id="1618369"/>
    <lineage>
        <taxon>Bacteria</taxon>
        <taxon>Candidatus Beckwithiibacteriota</taxon>
    </lineage>
</organism>
<sequence>MVFVALSAVILVGLLALLYKADKSFAVEIPTQGGILKEGIVGTPRFINPILAISDTDRDLTTLIYSGLMRVSENSQLAPDLAESYEISNDGLCYTFNLKPNLEWSDGQPLNADDVVFTIDLIKNNQTKSPKRASWEGVSVEKLDEKKVQFCLQKIYAPFLENTTIGIMPKHIWKDLTIEQLSSSDFNIKPIGSGPYKIQSISKNSSGITTSYTLNANKNFALHQPYIETLILKFYPSENKLIDGYERNEIDSLSAVSPKNVADIKKEESVLKTYLLPRVFGVFFNQDNAKIFTDKEVKRALDLGVDKELIVEEVLKGFGVALNNPLPPATREINGEKEKNYEKNLAQAKTILEKAGWKMNKEGVREKTTTAKNKKKETVKLEFSLSTSNVEELSQTAQLLKKMWGKLGAKVDVRVYEIGDLEQNVIRPRKYNALLFGESMARDPDPFAFWHSSQRNDPGLNIALYTNISVDKILEDARAIFDQNKREAKYEQFQKEINKDVAAIFLYSPDFIYLLPNYVKSINGDKIVMPSDRFINIHNWYIETKKTWKLSDNI</sequence>
<evidence type="ECO:0000256" key="2">
    <source>
        <dbReference type="ARBA" id="ARBA00022448"/>
    </source>
</evidence>
<accession>A0A0G1C1U1</accession>
<dbReference type="STRING" id="1618369.UV54_C0033G0005"/>
<evidence type="ECO:0000313" key="5">
    <source>
        <dbReference type="EMBL" id="KKS79494.1"/>
    </source>
</evidence>
<comment type="caution">
    <text evidence="5">The sequence shown here is derived from an EMBL/GenBank/DDBJ whole genome shotgun (WGS) entry which is preliminary data.</text>
</comment>
<dbReference type="GO" id="GO:0042597">
    <property type="term" value="C:periplasmic space"/>
    <property type="evidence" value="ECO:0007669"/>
    <property type="project" value="UniProtKB-ARBA"/>
</dbReference>
<dbReference type="SUPFAM" id="SSF53850">
    <property type="entry name" value="Periplasmic binding protein-like II"/>
    <property type="match status" value="1"/>
</dbReference>
<proteinExistence type="inferred from homology"/>
<dbReference type="Gene3D" id="3.90.76.10">
    <property type="entry name" value="Dipeptide-binding Protein, Domain 1"/>
    <property type="match status" value="1"/>
</dbReference>
<dbReference type="PIRSF" id="PIRSF002741">
    <property type="entry name" value="MppA"/>
    <property type="match status" value="1"/>
</dbReference>
<dbReference type="AlphaFoldDB" id="A0A0G1C1U1"/>
<dbReference type="CDD" id="cd08513">
    <property type="entry name" value="PBP2_thermophilic_Hb8_like"/>
    <property type="match status" value="1"/>
</dbReference>
<comment type="similarity">
    <text evidence="1">Belongs to the bacterial solute-binding protein 5 family.</text>
</comment>
<dbReference type="InterPro" id="IPR039424">
    <property type="entry name" value="SBP_5"/>
</dbReference>
<name>A0A0G1C1U1_9BACT</name>
<protein>
    <recommendedName>
        <fullName evidence="4">Solute-binding protein family 5 domain-containing protein</fullName>
    </recommendedName>
</protein>
<reference evidence="5 6" key="1">
    <citation type="journal article" date="2015" name="Nature">
        <title>rRNA introns, odd ribosomes, and small enigmatic genomes across a large radiation of phyla.</title>
        <authorList>
            <person name="Brown C.T."/>
            <person name="Hug L.A."/>
            <person name="Thomas B.C."/>
            <person name="Sharon I."/>
            <person name="Castelle C.J."/>
            <person name="Singh A."/>
            <person name="Wilkins M.J."/>
            <person name="Williams K.H."/>
            <person name="Banfield J.F."/>
        </authorList>
    </citation>
    <scope>NUCLEOTIDE SEQUENCE [LARGE SCALE GENOMIC DNA]</scope>
</reference>
<dbReference type="Pfam" id="PF00496">
    <property type="entry name" value="SBP_bac_5"/>
    <property type="match status" value="1"/>
</dbReference>
<dbReference type="GO" id="GO:1904680">
    <property type="term" value="F:peptide transmembrane transporter activity"/>
    <property type="evidence" value="ECO:0007669"/>
    <property type="project" value="TreeGrafter"/>
</dbReference>
<evidence type="ECO:0000256" key="3">
    <source>
        <dbReference type="ARBA" id="ARBA00022729"/>
    </source>
</evidence>